<comment type="caution">
    <text evidence="6">The sequence shown here is derived from an EMBL/GenBank/DDBJ whole genome shotgun (WGS) entry which is preliminary data.</text>
</comment>
<dbReference type="Proteomes" id="UP000697107">
    <property type="component" value="Unassembled WGS sequence"/>
</dbReference>
<dbReference type="EMBL" id="RCML01000733">
    <property type="protein sequence ID" value="KAG2970325.1"/>
    <property type="molecule type" value="Genomic_DNA"/>
</dbReference>
<keyword evidence="1" id="KW-0812">Transmembrane</keyword>
<dbReference type="OrthoDB" id="139783at2759"/>
<dbReference type="VEuPathDB" id="FungiDB:PC110_g16151"/>
<keyword evidence="7" id="KW-1185">Reference proteome</keyword>
<reference evidence="2" key="2">
    <citation type="submission" date="2018-10" db="EMBL/GenBank/DDBJ databases">
        <title>Effector identification in a new, highly contiguous assembly of the strawberry crown rot pathogen Phytophthora cactorum.</title>
        <authorList>
            <person name="Armitage A.D."/>
            <person name="Nellist C.F."/>
            <person name="Bates H."/>
            <person name="Vickerstaff R.J."/>
            <person name="Harrison R.J."/>
        </authorList>
    </citation>
    <scope>NUCLEOTIDE SEQUENCE</scope>
    <source>
        <strain evidence="2">15-7</strain>
        <strain evidence="3">4040</strain>
        <strain evidence="4">P415</strain>
        <strain evidence="5">P421</strain>
    </source>
</reference>
<dbReference type="Proteomes" id="UP000760860">
    <property type="component" value="Unassembled WGS sequence"/>
</dbReference>
<organism evidence="6 7">
    <name type="scientific">Phytophthora cactorum</name>
    <dbReference type="NCBI Taxonomy" id="29920"/>
    <lineage>
        <taxon>Eukaryota</taxon>
        <taxon>Sar</taxon>
        <taxon>Stramenopiles</taxon>
        <taxon>Oomycota</taxon>
        <taxon>Peronosporomycetes</taxon>
        <taxon>Peronosporales</taxon>
        <taxon>Peronosporaceae</taxon>
        <taxon>Phytophthora</taxon>
    </lineage>
</organism>
<dbReference type="Proteomes" id="UP000251314">
    <property type="component" value="Unassembled WGS sequence"/>
</dbReference>
<dbReference type="Proteomes" id="UP000736787">
    <property type="component" value="Unassembled WGS sequence"/>
</dbReference>
<evidence type="ECO:0000313" key="7">
    <source>
        <dbReference type="Proteomes" id="UP000251314"/>
    </source>
</evidence>
<evidence type="ECO:0000313" key="6">
    <source>
        <dbReference type="EMBL" id="RAW27453.1"/>
    </source>
</evidence>
<dbReference type="EMBL" id="RCMK01000722">
    <property type="protein sequence ID" value="KAG2914798.1"/>
    <property type="molecule type" value="Genomic_DNA"/>
</dbReference>
<gene>
    <name evidence="6" type="ORF">PC110_g16151</name>
    <name evidence="2" type="ORF">PC113_g17185</name>
    <name evidence="3" type="ORF">PC117_g18218</name>
    <name evidence="4" type="ORF">PC118_g16936</name>
    <name evidence="5" type="ORF">PC129_g16943</name>
</gene>
<accession>A0A329RS17</accession>
<dbReference type="Proteomes" id="UP000735874">
    <property type="component" value="Unassembled WGS sequence"/>
</dbReference>
<evidence type="ECO:0000313" key="3">
    <source>
        <dbReference type="EMBL" id="KAG2914798.1"/>
    </source>
</evidence>
<dbReference type="EMBL" id="RCMV01000878">
    <property type="protein sequence ID" value="KAG3212093.1"/>
    <property type="molecule type" value="Genomic_DNA"/>
</dbReference>
<feature type="transmembrane region" description="Helical" evidence="1">
    <location>
        <begin position="95"/>
        <end position="114"/>
    </location>
</feature>
<dbReference type="EMBL" id="MJFZ01000562">
    <property type="protein sequence ID" value="RAW27453.1"/>
    <property type="molecule type" value="Genomic_DNA"/>
</dbReference>
<keyword evidence="1" id="KW-1133">Transmembrane helix</keyword>
<proteinExistence type="predicted"/>
<feature type="transmembrane region" description="Helical" evidence="1">
    <location>
        <begin position="66"/>
        <end position="83"/>
    </location>
</feature>
<feature type="transmembrane region" description="Helical" evidence="1">
    <location>
        <begin position="6"/>
        <end position="26"/>
    </location>
</feature>
<keyword evidence="1" id="KW-0472">Membrane</keyword>
<evidence type="ECO:0000313" key="2">
    <source>
        <dbReference type="EMBL" id="KAG2849997.1"/>
    </source>
</evidence>
<name>A0A329RS17_9STRA</name>
<evidence type="ECO:0000313" key="5">
    <source>
        <dbReference type="EMBL" id="KAG3212093.1"/>
    </source>
</evidence>
<reference evidence="6 7" key="1">
    <citation type="submission" date="2018-01" db="EMBL/GenBank/DDBJ databases">
        <title>Draft genome of the strawberry crown rot pathogen Phytophthora cactorum.</title>
        <authorList>
            <person name="Armitage A.D."/>
            <person name="Lysoe E."/>
            <person name="Nellist C.F."/>
            <person name="Harrison R.J."/>
            <person name="Brurberg M.B."/>
        </authorList>
    </citation>
    <scope>NUCLEOTIDE SEQUENCE [LARGE SCALE GENOMIC DNA]</scope>
    <source>
        <strain evidence="6 7">10300</strain>
    </source>
</reference>
<dbReference type="AlphaFoldDB" id="A0A329RS17"/>
<sequence length="206" mass="23292">MLVGGAPDVLVIGVMVVLVFGIAPFRSTPPLCPQLVKFHNFLMTHEVLIAVYPFVKVWYAFAAANYQVNAMLLLLIWTFGANKSVGRPIREMEDYVPQLVAFNVDYFSTLFVSVCMYNSGFIQVSAVAILVDVVFTLMDFQDLRSNANHLYNLFRDHKRWSSSAKTTTTCSRSCLKWFTIQRLIVQTLFPTYVSGLVSPTHFQVSD</sequence>
<evidence type="ECO:0000256" key="1">
    <source>
        <dbReference type="SAM" id="Phobius"/>
    </source>
</evidence>
<protein>
    <submittedName>
        <fullName evidence="6">Uncharacterized protein</fullName>
    </submittedName>
</protein>
<dbReference type="EMBL" id="RCMG01000725">
    <property type="protein sequence ID" value="KAG2849997.1"/>
    <property type="molecule type" value="Genomic_DNA"/>
</dbReference>
<evidence type="ECO:0000313" key="4">
    <source>
        <dbReference type="EMBL" id="KAG2970325.1"/>
    </source>
</evidence>